<dbReference type="EMBL" id="OP518022">
    <property type="protein sequence ID" value="WAL01502.1"/>
    <property type="molecule type" value="Genomic_RNA"/>
</dbReference>
<name>A0AA95E4F0_9VIRU</name>
<organism evidence="1">
    <name type="scientific">Electric ant polycipivirus 2</name>
    <dbReference type="NCBI Taxonomy" id="3003606"/>
    <lineage>
        <taxon>Viruses</taxon>
        <taxon>Riboviria</taxon>
        <taxon>Orthornavirae</taxon>
        <taxon>Pisuviricota</taxon>
        <taxon>Pisoniviricetes</taxon>
        <taxon>Picornavirales</taxon>
        <taxon>Polycipiviridae</taxon>
    </lineage>
</organism>
<proteinExistence type="predicted"/>
<accession>A0AA95E4F0</accession>
<protein>
    <submittedName>
        <fullName evidence="1">Uncharacterized protein</fullName>
    </submittedName>
</protein>
<sequence>MPSSIPFLLDPPPQGLAIAQECLSLLLLMVQLSLTCLSLAFRTFTTLSVLIGTRLKPKLLQMLSREVLLPQFQQDLPPHQRASQQDFQQHLLRLEWPHMFRNKSARE</sequence>
<evidence type="ECO:0000313" key="1">
    <source>
        <dbReference type="EMBL" id="WAL01502.1"/>
    </source>
</evidence>
<reference evidence="1" key="1">
    <citation type="submission" date="2022-09" db="EMBL/GenBank/DDBJ databases">
        <authorList>
            <person name="Valles S.M."/>
            <person name="Zhao C."/>
            <person name="Rivers A.R."/>
            <person name="Iwata R.L."/>
            <person name="Oi D.H."/>
            <person name="Cha D.H."/>
            <person name="Collignon R.M."/>
            <person name="Cox N.A."/>
            <person name="Morton G.J."/>
            <person name="Calcaterra L.A."/>
        </authorList>
    </citation>
    <scope>NUCLEOTIDE SEQUENCE</scope>
</reference>